<comment type="caution">
    <text evidence="8">The sequence shown here is derived from an EMBL/GenBank/DDBJ whole genome shotgun (WGS) entry which is preliminary data.</text>
</comment>
<evidence type="ECO:0000256" key="6">
    <source>
        <dbReference type="HAMAP-Rule" id="MF_00337"/>
    </source>
</evidence>
<evidence type="ECO:0000256" key="7">
    <source>
        <dbReference type="SAM" id="MobiDB-lite"/>
    </source>
</evidence>
<organism evidence="8 9">
    <name type="scientific">Nesterenkonia halobia</name>
    <dbReference type="NCBI Taxonomy" id="37922"/>
    <lineage>
        <taxon>Bacteria</taxon>
        <taxon>Bacillati</taxon>
        <taxon>Actinomycetota</taxon>
        <taxon>Actinomycetes</taxon>
        <taxon>Micrococcales</taxon>
        <taxon>Micrococcaceae</taxon>
        <taxon>Nesterenkonia</taxon>
    </lineage>
</organism>
<dbReference type="EC" id="3.1.11.6" evidence="6"/>
<protein>
    <recommendedName>
        <fullName evidence="6">Exodeoxyribonuclease 7 small subunit</fullName>
        <ecNumber evidence="6">3.1.11.6</ecNumber>
    </recommendedName>
    <alternativeName>
        <fullName evidence="6">Exodeoxyribonuclease VII small subunit</fullName>
        <shortName evidence="6">Exonuclease VII small subunit</shortName>
    </alternativeName>
</protein>
<dbReference type="HAMAP" id="MF_00337">
    <property type="entry name" value="Exonuc_7_S"/>
    <property type="match status" value="1"/>
</dbReference>
<dbReference type="PANTHER" id="PTHR34137:SF1">
    <property type="entry name" value="EXODEOXYRIBONUCLEASE 7 SMALL SUBUNIT"/>
    <property type="match status" value="1"/>
</dbReference>
<feature type="region of interest" description="Disordered" evidence="7">
    <location>
        <begin position="74"/>
        <end position="97"/>
    </location>
</feature>
<keyword evidence="4 6" id="KW-0378">Hydrolase</keyword>
<dbReference type="NCBIfam" id="NF002139">
    <property type="entry name" value="PRK00977.1-3"/>
    <property type="match status" value="1"/>
</dbReference>
<keyword evidence="3 6" id="KW-0540">Nuclease</keyword>
<sequence>MSETPENTFSTAKLDDVESMSYEQARDELVQVVTKLETGGAPLEESLALWQRGEALADRCERWLDGARTRLQEVRESLESTDSSDEAETGAAEGPAT</sequence>
<evidence type="ECO:0000256" key="3">
    <source>
        <dbReference type="ARBA" id="ARBA00022722"/>
    </source>
</evidence>
<comment type="function">
    <text evidence="6">Bidirectionally degrades single-stranded DNA into large acid-insoluble oligonucleotides, which are then degraded further into small acid-soluble oligonucleotides.</text>
</comment>
<dbReference type="Gene3D" id="1.10.287.1040">
    <property type="entry name" value="Exonuclease VII, small subunit"/>
    <property type="match status" value="1"/>
</dbReference>
<dbReference type="SUPFAM" id="SSF116842">
    <property type="entry name" value="XseB-like"/>
    <property type="match status" value="1"/>
</dbReference>
<evidence type="ECO:0000256" key="5">
    <source>
        <dbReference type="ARBA" id="ARBA00022839"/>
    </source>
</evidence>
<comment type="catalytic activity">
    <reaction evidence="6">
        <text>Exonucleolytic cleavage in either 5'- to 3'- or 3'- to 5'-direction to yield nucleoside 5'-phosphates.</text>
        <dbReference type="EC" id="3.1.11.6"/>
    </reaction>
</comment>
<dbReference type="RefSeq" id="WP_153143197.1">
    <property type="nucleotide sequence ID" value="NZ_BAAAYG010000005.1"/>
</dbReference>
<dbReference type="NCBIfam" id="TIGR01280">
    <property type="entry name" value="xseB"/>
    <property type="match status" value="1"/>
</dbReference>
<keyword evidence="2 6" id="KW-0963">Cytoplasm</keyword>
<accession>A0ABP6RDB6</accession>
<comment type="subunit">
    <text evidence="6">Heterooligomer composed of large and small subunits.</text>
</comment>
<dbReference type="InterPro" id="IPR003761">
    <property type="entry name" value="Exonuc_VII_S"/>
</dbReference>
<reference evidence="9" key="1">
    <citation type="journal article" date="2019" name="Int. J. Syst. Evol. Microbiol.">
        <title>The Global Catalogue of Microorganisms (GCM) 10K type strain sequencing project: providing services to taxonomists for standard genome sequencing and annotation.</title>
        <authorList>
            <consortium name="The Broad Institute Genomics Platform"/>
            <consortium name="The Broad Institute Genome Sequencing Center for Infectious Disease"/>
            <person name="Wu L."/>
            <person name="Ma J."/>
        </authorList>
    </citation>
    <scope>NUCLEOTIDE SEQUENCE [LARGE SCALE GENOMIC DNA]</scope>
    <source>
        <strain evidence="9">JCM 11483</strain>
    </source>
</reference>
<name>A0ABP6RDB6_9MICC</name>
<dbReference type="PANTHER" id="PTHR34137">
    <property type="entry name" value="EXODEOXYRIBONUCLEASE 7 SMALL SUBUNIT"/>
    <property type="match status" value="1"/>
</dbReference>
<dbReference type="Proteomes" id="UP001501736">
    <property type="component" value="Unassembled WGS sequence"/>
</dbReference>
<dbReference type="InterPro" id="IPR037004">
    <property type="entry name" value="Exonuc_VII_ssu_sf"/>
</dbReference>
<proteinExistence type="inferred from homology"/>
<evidence type="ECO:0000256" key="1">
    <source>
        <dbReference type="ARBA" id="ARBA00009998"/>
    </source>
</evidence>
<evidence type="ECO:0000313" key="8">
    <source>
        <dbReference type="EMBL" id="GAA3285141.1"/>
    </source>
</evidence>
<comment type="similarity">
    <text evidence="1 6">Belongs to the XseB family.</text>
</comment>
<dbReference type="EMBL" id="BAAAYG010000005">
    <property type="protein sequence ID" value="GAA3285141.1"/>
    <property type="molecule type" value="Genomic_DNA"/>
</dbReference>
<evidence type="ECO:0000256" key="2">
    <source>
        <dbReference type="ARBA" id="ARBA00022490"/>
    </source>
</evidence>
<gene>
    <name evidence="6" type="primary">xseB</name>
    <name evidence="8" type="ORF">GCM10020260_17150</name>
</gene>
<evidence type="ECO:0000256" key="4">
    <source>
        <dbReference type="ARBA" id="ARBA00022801"/>
    </source>
</evidence>
<keyword evidence="5 6" id="KW-0269">Exonuclease</keyword>
<dbReference type="Pfam" id="PF02609">
    <property type="entry name" value="Exonuc_VII_S"/>
    <property type="match status" value="1"/>
</dbReference>
<comment type="subcellular location">
    <subcellularLocation>
        <location evidence="6">Cytoplasm</location>
    </subcellularLocation>
</comment>
<evidence type="ECO:0000313" key="9">
    <source>
        <dbReference type="Proteomes" id="UP001501736"/>
    </source>
</evidence>
<keyword evidence="9" id="KW-1185">Reference proteome</keyword>